<dbReference type="WBParaSite" id="GPUH_0002579201-mRNA-1">
    <property type="protein sequence ID" value="GPUH_0002579201-mRNA-1"/>
    <property type="gene ID" value="GPUH_0002579201"/>
</dbReference>
<evidence type="ECO:0000313" key="2">
    <source>
        <dbReference type="EMBL" id="VDN44638.1"/>
    </source>
</evidence>
<name>A0A183EXS1_9BILA</name>
<accession>A0A183EXS1</accession>
<reference evidence="2 3" key="2">
    <citation type="submission" date="2018-11" db="EMBL/GenBank/DDBJ databases">
        <authorList>
            <consortium name="Pathogen Informatics"/>
        </authorList>
    </citation>
    <scope>NUCLEOTIDE SEQUENCE [LARGE SCALE GENOMIC DNA]</scope>
</reference>
<reference evidence="4" key="1">
    <citation type="submission" date="2016-06" db="UniProtKB">
        <authorList>
            <consortium name="WormBaseParasite"/>
        </authorList>
    </citation>
    <scope>IDENTIFICATION</scope>
</reference>
<feature type="region of interest" description="Disordered" evidence="1">
    <location>
        <begin position="1"/>
        <end position="60"/>
    </location>
</feature>
<proteinExistence type="predicted"/>
<keyword evidence="3" id="KW-1185">Reference proteome</keyword>
<protein>
    <submittedName>
        <fullName evidence="4">GLI2</fullName>
    </submittedName>
</protein>
<sequence length="60" mass="6079">MSGGALGGGTPQSLASAHLNSPSVDRMPHLKELVLNADDASSSASQPVASHHIDKVSQIC</sequence>
<evidence type="ECO:0000313" key="4">
    <source>
        <dbReference type="WBParaSite" id="GPUH_0002579201-mRNA-1"/>
    </source>
</evidence>
<evidence type="ECO:0000313" key="3">
    <source>
        <dbReference type="Proteomes" id="UP000271098"/>
    </source>
</evidence>
<dbReference type="Proteomes" id="UP000271098">
    <property type="component" value="Unassembled WGS sequence"/>
</dbReference>
<gene>
    <name evidence="2" type="ORF">GPUH_LOCUS25762</name>
</gene>
<dbReference type="EMBL" id="UYRT01106762">
    <property type="protein sequence ID" value="VDN44638.1"/>
    <property type="molecule type" value="Genomic_DNA"/>
</dbReference>
<feature type="compositionally biased region" description="Basic and acidic residues" evidence="1">
    <location>
        <begin position="51"/>
        <end position="60"/>
    </location>
</feature>
<evidence type="ECO:0000256" key="1">
    <source>
        <dbReference type="SAM" id="MobiDB-lite"/>
    </source>
</evidence>
<dbReference type="AlphaFoldDB" id="A0A183EXS1"/>
<feature type="compositionally biased region" description="Polar residues" evidence="1">
    <location>
        <begin position="11"/>
        <end position="23"/>
    </location>
</feature>
<organism evidence="4">
    <name type="scientific">Gongylonema pulchrum</name>
    <dbReference type="NCBI Taxonomy" id="637853"/>
    <lineage>
        <taxon>Eukaryota</taxon>
        <taxon>Metazoa</taxon>
        <taxon>Ecdysozoa</taxon>
        <taxon>Nematoda</taxon>
        <taxon>Chromadorea</taxon>
        <taxon>Rhabditida</taxon>
        <taxon>Spirurina</taxon>
        <taxon>Spiruromorpha</taxon>
        <taxon>Spiruroidea</taxon>
        <taxon>Gongylonematidae</taxon>
        <taxon>Gongylonema</taxon>
    </lineage>
</organism>
<feature type="compositionally biased region" description="Gly residues" evidence="1">
    <location>
        <begin position="1"/>
        <end position="10"/>
    </location>
</feature>
<feature type="compositionally biased region" description="Polar residues" evidence="1">
    <location>
        <begin position="39"/>
        <end position="48"/>
    </location>
</feature>